<dbReference type="Pfam" id="PF09837">
    <property type="entry name" value="DUF2064"/>
    <property type="match status" value="1"/>
</dbReference>
<dbReference type="Gene3D" id="3.90.550.10">
    <property type="entry name" value="Spore Coat Polysaccharide Biosynthesis Protein SpsA, Chain A"/>
    <property type="match status" value="1"/>
</dbReference>
<dbReference type="RefSeq" id="WP_188605155.1">
    <property type="nucleotide sequence ID" value="NZ_BMIC01000001.1"/>
</dbReference>
<dbReference type="PANTHER" id="PTHR36529">
    <property type="entry name" value="SLL1095 PROTEIN"/>
    <property type="match status" value="1"/>
</dbReference>
<proteinExistence type="predicted"/>
<organism evidence="1 2">
    <name type="scientific">Aquaticitalea lipolytica</name>
    <dbReference type="NCBI Taxonomy" id="1247562"/>
    <lineage>
        <taxon>Bacteria</taxon>
        <taxon>Pseudomonadati</taxon>
        <taxon>Bacteroidota</taxon>
        <taxon>Flavobacteriia</taxon>
        <taxon>Flavobacteriales</taxon>
        <taxon>Flavobacteriaceae</taxon>
        <taxon>Aquaticitalea</taxon>
    </lineage>
</organism>
<comment type="caution">
    <text evidence="1">The sequence shown here is derived from an EMBL/GenBank/DDBJ whole genome shotgun (WGS) entry which is preliminary data.</text>
</comment>
<dbReference type="PANTHER" id="PTHR36529:SF1">
    <property type="entry name" value="GLYCOSYLTRANSFERASE"/>
    <property type="match status" value="1"/>
</dbReference>
<dbReference type="EMBL" id="BMIC01000001">
    <property type="protein sequence ID" value="GFZ81145.1"/>
    <property type="molecule type" value="Genomic_DNA"/>
</dbReference>
<evidence type="ECO:0000313" key="1">
    <source>
        <dbReference type="EMBL" id="GFZ81145.1"/>
    </source>
</evidence>
<dbReference type="NCBIfam" id="TIGR04282">
    <property type="entry name" value="glyco_like_cofC"/>
    <property type="match status" value="1"/>
</dbReference>
<accession>A0A8J2TM25</accession>
<sequence length="224" mass="25676">MGILSTNNTNSDNEMAKDFHFPTSKKALIIFTRNPELGKCKTRLAASIGDESALEIYKYLLQHTAKLSEKVKADKYVFYSESIKREDIWDATIFNKKLQQGNDLGERMENAFTELFELGYEKVIIIGSDLLDLSSDDVNEAFDFLNENDTVIGPAKDGGYYLLGMKNMHSKVFKNKEWGTSTVLENTLSDLKDSTISMLKELNDIDTFEDMKHYEQLKKFYKNI</sequence>
<gene>
    <name evidence="1" type="ORF">GCM10011531_09190</name>
</gene>
<dbReference type="Proteomes" id="UP000598120">
    <property type="component" value="Unassembled WGS sequence"/>
</dbReference>
<protein>
    <recommendedName>
        <fullName evidence="3">Glycosyltransferase</fullName>
    </recommendedName>
</protein>
<evidence type="ECO:0008006" key="3">
    <source>
        <dbReference type="Google" id="ProtNLM"/>
    </source>
</evidence>
<dbReference type="AlphaFoldDB" id="A0A8J2TM25"/>
<dbReference type="SUPFAM" id="SSF53448">
    <property type="entry name" value="Nucleotide-diphospho-sugar transferases"/>
    <property type="match status" value="1"/>
</dbReference>
<evidence type="ECO:0000313" key="2">
    <source>
        <dbReference type="Proteomes" id="UP000598120"/>
    </source>
</evidence>
<reference evidence="1 2" key="1">
    <citation type="journal article" date="2014" name="Int. J. Syst. Evol. Microbiol.">
        <title>Complete genome sequence of Corynebacterium casei LMG S-19264T (=DSM 44701T), isolated from a smear-ripened cheese.</title>
        <authorList>
            <consortium name="US DOE Joint Genome Institute (JGI-PGF)"/>
            <person name="Walter F."/>
            <person name="Albersmeier A."/>
            <person name="Kalinowski J."/>
            <person name="Ruckert C."/>
        </authorList>
    </citation>
    <scope>NUCLEOTIDE SEQUENCE [LARGE SCALE GENOMIC DNA]</scope>
    <source>
        <strain evidence="1 2">CGMCC 1.15295</strain>
    </source>
</reference>
<dbReference type="InterPro" id="IPR029044">
    <property type="entry name" value="Nucleotide-diphossugar_trans"/>
</dbReference>
<name>A0A8J2TM25_9FLAO</name>
<dbReference type="InterPro" id="IPR018641">
    <property type="entry name" value="Trfase_1_rSAM/seldom-assoc"/>
</dbReference>
<keyword evidence="2" id="KW-1185">Reference proteome</keyword>